<comment type="function">
    <text evidence="5">ATPase subunit of a proteasome-like degradation complex; this subunit has chaperone activity. The binding of ATP and its subsequent hydrolysis by HslU are essential for unfolding of protein substrates subsequently hydrolyzed by HslV. HslU recognizes the N-terminal part of its protein substrates and unfolds these before they are guided to HslV for hydrolysis.</text>
</comment>
<keyword evidence="5" id="KW-0963">Cytoplasm</keyword>
<dbReference type="PANTHER" id="PTHR48102:SF3">
    <property type="entry name" value="ATP-DEPENDENT PROTEASE ATPASE SUBUNIT HSLU"/>
    <property type="match status" value="1"/>
</dbReference>
<keyword evidence="4 5" id="KW-0143">Chaperone</keyword>
<feature type="domain" description="AAA+ ATPase" evidence="7">
    <location>
        <begin position="53"/>
        <end position="364"/>
    </location>
</feature>
<evidence type="ECO:0000259" key="8">
    <source>
        <dbReference type="SMART" id="SM01086"/>
    </source>
</evidence>
<dbReference type="Proteomes" id="UP000325182">
    <property type="component" value="Unassembled WGS sequence"/>
</dbReference>
<dbReference type="InterPro" id="IPR004491">
    <property type="entry name" value="HslU"/>
</dbReference>
<feature type="binding site" evidence="5">
    <location>
        <position position="421"/>
    </location>
    <ligand>
        <name>ATP</name>
        <dbReference type="ChEBI" id="CHEBI:30616"/>
    </ligand>
</feature>
<organism evidence="9 10">
    <name type="scientific">Rossellomorea vietnamensis</name>
    <dbReference type="NCBI Taxonomy" id="218284"/>
    <lineage>
        <taxon>Bacteria</taxon>
        <taxon>Bacillati</taxon>
        <taxon>Bacillota</taxon>
        <taxon>Bacilli</taxon>
        <taxon>Bacillales</taxon>
        <taxon>Bacillaceae</taxon>
        <taxon>Rossellomorea</taxon>
    </lineage>
</organism>
<evidence type="ECO:0000256" key="5">
    <source>
        <dbReference type="HAMAP-Rule" id="MF_00249"/>
    </source>
</evidence>
<dbReference type="Pfam" id="PF07724">
    <property type="entry name" value="AAA_2"/>
    <property type="match status" value="1"/>
</dbReference>
<dbReference type="GO" id="GO:0036402">
    <property type="term" value="F:proteasome-activating activity"/>
    <property type="evidence" value="ECO:0007669"/>
    <property type="project" value="UniProtKB-UniRule"/>
</dbReference>
<dbReference type="GO" id="GO:0005524">
    <property type="term" value="F:ATP binding"/>
    <property type="evidence" value="ECO:0007669"/>
    <property type="project" value="UniProtKB-UniRule"/>
</dbReference>
<proteinExistence type="inferred from homology"/>
<sequence length="471" mass="52958">MKKQANQLTPRQIVERLDQYIVGQGEAKKAVAVALRNRYRRSLLAEGIKDEVVPKNILMMGPTGVGKTEIARRMAKLVGAPFLKVEATKFTEVGYVGRDVESMVRDLVETSVRLVKEEKMADVKEAAEENANRRLVELLVPSKKKNSNYKNPFEMIFGGNQGGQQHQEDEEQKEETSIHEKRRVISEKLALGELEEEVITVEIEEQQASMFDMLQGSGMEQMGMNMQDALGGLMPKKKKKRKMKVKEARPVLINEEAQKLIDLDEVTQEGIIRAEQTGIIFIDEIDKIASKNSSQSSGEVSREGVQRDILPIVEGSTVVTKHGSVKTDYMLFIAAGAFHTAKPSDLIPELQGRFPIRVELKKLSVEDFVRILVEPDNAIVKQYIALLETEGIQIEFSDDAIRRMAEIAFSVNQNTDNIGARRLHTIMEKLLEDLSFEAPDITMEKITITPSYVEDKLGAISQDKDLSQFIL</sequence>
<dbReference type="Gene3D" id="1.10.8.10">
    <property type="entry name" value="DNA helicase RuvA subunit, C-terminal domain"/>
    <property type="match status" value="2"/>
</dbReference>
<reference evidence="9 10" key="1">
    <citation type="submission" date="2019-08" db="EMBL/GenBank/DDBJ databases">
        <title>Bacillus genomes from the desert of Cuatro Cienegas, Coahuila.</title>
        <authorList>
            <person name="Olmedo-Alvarez G."/>
        </authorList>
    </citation>
    <scope>NUCLEOTIDE SEQUENCE [LARGE SCALE GENOMIC DNA]</scope>
    <source>
        <strain evidence="9 10">CH128b_4D</strain>
    </source>
</reference>
<dbReference type="Pfam" id="PF00004">
    <property type="entry name" value="AAA"/>
    <property type="match status" value="1"/>
</dbReference>
<dbReference type="NCBIfam" id="TIGR00390">
    <property type="entry name" value="hslU"/>
    <property type="match status" value="1"/>
</dbReference>
<dbReference type="InterPro" id="IPR050052">
    <property type="entry name" value="ATP-dep_Clp_protease_ClpX"/>
</dbReference>
<evidence type="ECO:0000313" key="10">
    <source>
        <dbReference type="Proteomes" id="UP000325182"/>
    </source>
</evidence>
<dbReference type="GO" id="GO:0043335">
    <property type="term" value="P:protein unfolding"/>
    <property type="evidence" value="ECO:0007669"/>
    <property type="project" value="UniProtKB-UniRule"/>
</dbReference>
<keyword evidence="3 5" id="KW-0067">ATP-binding</keyword>
<dbReference type="Gene3D" id="3.40.50.300">
    <property type="entry name" value="P-loop containing nucleotide triphosphate hydrolases"/>
    <property type="match status" value="2"/>
</dbReference>
<accession>A0A5D4MGE8</accession>
<dbReference type="RefSeq" id="WP_113929885.1">
    <property type="nucleotide sequence ID" value="NZ_VTEG01000003.1"/>
</dbReference>
<gene>
    <name evidence="5 9" type="primary">hslU</name>
    <name evidence="9" type="ORF">FZC84_06130</name>
</gene>
<feature type="binding site" evidence="5">
    <location>
        <position position="22"/>
    </location>
    <ligand>
        <name>ATP</name>
        <dbReference type="ChEBI" id="CHEBI:30616"/>
    </ligand>
</feature>
<dbReference type="GO" id="GO:0009376">
    <property type="term" value="C:HslUV protease complex"/>
    <property type="evidence" value="ECO:0007669"/>
    <property type="project" value="UniProtKB-UniRule"/>
</dbReference>
<evidence type="ECO:0000256" key="1">
    <source>
        <dbReference type="ARBA" id="ARBA00009771"/>
    </source>
</evidence>
<dbReference type="EMBL" id="VTEG01000003">
    <property type="protein sequence ID" value="TYS00126.1"/>
    <property type="molecule type" value="Genomic_DNA"/>
</dbReference>
<dbReference type="GO" id="GO:0008233">
    <property type="term" value="F:peptidase activity"/>
    <property type="evidence" value="ECO:0007669"/>
    <property type="project" value="InterPro"/>
</dbReference>
<name>A0A5D4MGE8_9BACI</name>
<feature type="binding site" evidence="5">
    <location>
        <position position="349"/>
    </location>
    <ligand>
        <name>ATP</name>
        <dbReference type="ChEBI" id="CHEBI:30616"/>
    </ligand>
</feature>
<evidence type="ECO:0000256" key="2">
    <source>
        <dbReference type="ARBA" id="ARBA00022741"/>
    </source>
</evidence>
<dbReference type="GO" id="GO:0016887">
    <property type="term" value="F:ATP hydrolysis activity"/>
    <property type="evidence" value="ECO:0007669"/>
    <property type="project" value="InterPro"/>
</dbReference>
<evidence type="ECO:0000256" key="4">
    <source>
        <dbReference type="ARBA" id="ARBA00023186"/>
    </source>
</evidence>
<dbReference type="HAMAP" id="MF_00249">
    <property type="entry name" value="HslU"/>
    <property type="match status" value="1"/>
</dbReference>
<evidence type="ECO:0000313" key="9">
    <source>
        <dbReference type="EMBL" id="TYS00126.1"/>
    </source>
</evidence>
<dbReference type="InterPro" id="IPR003959">
    <property type="entry name" value="ATPase_AAA_core"/>
</dbReference>
<dbReference type="CDD" id="cd19498">
    <property type="entry name" value="RecA-like_HslU"/>
    <property type="match status" value="1"/>
</dbReference>
<protein>
    <recommendedName>
        <fullName evidence="5">ATP-dependent protease ATPase subunit HslU</fullName>
    </recommendedName>
    <alternativeName>
        <fullName evidence="5">Unfoldase HslU</fullName>
    </alternativeName>
</protein>
<feature type="binding site" evidence="5">
    <location>
        <begin position="64"/>
        <end position="69"/>
    </location>
    <ligand>
        <name>ATP</name>
        <dbReference type="ChEBI" id="CHEBI:30616"/>
    </ligand>
</feature>
<dbReference type="PANTHER" id="PTHR48102">
    <property type="entry name" value="ATP-DEPENDENT CLP PROTEASE ATP-BINDING SUBUNIT CLPX-LIKE, MITOCHONDRIAL-RELATED"/>
    <property type="match status" value="1"/>
</dbReference>
<dbReference type="InterPro" id="IPR019489">
    <property type="entry name" value="Clp_ATPase_C"/>
</dbReference>
<feature type="binding site" evidence="5">
    <location>
        <position position="283"/>
    </location>
    <ligand>
        <name>ATP</name>
        <dbReference type="ChEBI" id="CHEBI:30616"/>
    </ligand>
</feature>
<dbReference type="NCBIfam" id="NF003544">
    <property type="entry name" value="PRK05201.1"/>
    <property type="match status" value="1"/>
</dbReference>
<dbReference type="SMART" id="SM00382">
    <property type="entry name" value="AAA"/>
    <property type="match status" value="1"/>
</dbReference>
<dbReference type="SMART" id="SM01086">
    <property type="entry name" value="ClpB_D2-small"/>
    <property type="match status" value="1"/>
</dbReference>
<feature type="region of interest" description="Disordered" evidence="6">
    <location>
        <begin position="159"/>
        <end position="180"/>
    </location>
</feature>
<evidence type="ECO:0000256" key="6">
    <source>
        <dbReference type="SAM" id="MobiDB-lite"/>
    </source>
</evidence>
<comment type="similarity">
    <text evidence="1 5">Belongs to the ClpX chaperone family. HslU subfamily.</text>
</comment>
<evidence type="ECO:0000259" key="7">
    <source>
        <dbReference type="SMART" id="SM00382"/>
    </source>
</evidence>
<comment type="subcellular location">
    <subcellularLocation>
        <location evidence="5">Cytoplasm</location>
    </subcellularLocation>
</comment>
<dbReference type="InterPro" id="IPR003593">
    <property type="entry name" value="AAA+_ATPase"/>
</dbReference>
<dbReference type="Gene3D" id="1.10.8.60">
    <property type="match status" value="1"/>
</dbReference>
<dbReference type="InterPro" id="IPR027417">
    <property type="entry name" value="P-loop_NTPase"/>
</dbReference>
<keyword evidence="2 5" id="KW-0547">Nucleotide-binding</keyword>
<comment type="caution">
    <text evidence="9">The sequence shown here is derived from an EMBL/GenBank/DDBJ whole genome shotgun (WGS) entry which is preliminary data.</text>
</comment>
<dbReference type="SUPFAM" id="SSF52540">
    <property type="entry name" value="P-loop containing nucleoside triphosphate hydrolases"/>
    <property type="match status" value="1"/>
</dbReference>
<evidence type="ECO:0000256" key="3">
    <source>
        <dbReference type="ARBA" id="ARBA00022840"/>
    </source>
</evidence>
<comment type="subunit">
    <text evidence="5">A double ring-shaped homohexamer of HslV is capped on each side by a ring-shaped HslU homohexamer. The assembly of the HslU/HslV complex is dependent on binding of ATP.</text>
</comment>
<dbReference type="AlphaFoldDB" id="A0A5D4MGE8"/>
<feature type="domain" description="Clp ATPase C-terminal" evidence="8">
    <location>
        <begin position="363"/>
        <end position="459"/>
    </location>
</feature>